<proteinExistence type="predicted"/>
<dbReference type="InterPro" id="IPR037185">
    <property type="entry name" value="EmrE-like"/>
</dbReference>
<keyword evidence="2" id="KW-1185">Reference proteome</keyword>
<sequence length="418" mass="46139">MPFLILTFLLPFLLLAEEPSAVWGQRSSCLLQVAQVNQSQTLRLQEQDKPIYFQRNESDAAEPLDVPHWWPRTSPRHLTDKQMAGLLGFLLLCVILSNFSQREFSMGSWIAASICTNLLNKEAASSFSAVCLLVIFQMFIANVVVIIIRFEDLQLPSRRDFFRWLPVSFLVSGMLGTSIFALEGTTVSTVNIIRNILPIVTFVLGKIFFNSPRVVRPGHILSMVLTLFGTTLYGLSNFSVTTRSLIFILLGTVLTVVDKLLQRHLLMSEDFKQPLAVCMIMNNTFGMMPLLLVALLTRETITWPFMLENSSAATWVTLVGSGISGCSLGFYGLAVSRLISAASVLMLQNVSKVLVIVLSVVMLGDDLSGLSAVGCALSILGSAWYGYVALVSGRLETEAETARAAYPPETKRKEPRVS</sequence>
<organism evidence="1 2">
    <name type="scientific">Durusdinium trenchii</name>
    <dbReference type="NCBI Taxonomy" id="1381693"/>
    <lineage>
        <taxon>Eukaryota</taxon>
        <taxon>Sar</taxon>
        <taxon>Alveolata</taxon>
        <taxon>Dinophyceae</taxon>
        <taxon>Suessiales</taxon>
        <taxon>Symbiodiniaceae</taxon>
        <taxon>Durusdinium</taxon>
    </lineage>
</organism>
<dbReference type="InterPro" id="IPR050186">
    <property type="entry name" value="TPT_transporter"/>
</dbReference>
<evidence type="ECO:0000313" key="1">
    <source>
        <dbReference type="EMBL" id="CAK8986384.1"/>
    </source>
</evidence>
<dbReference type="InterPro" id="IPR004853">
    <property type="entry name" value="Sugar_P_trans_dom"/>
</dbReference>
<gene>
    <name evidence="1" type="ORF">CCMP2556_LOCUS492</name>
</gene>
<comment type="caution">
    <text evidence="1">The sequence shown here is derived from an EMBL/GenBank/DDBJ whole genome shotgun (WGS) entry which is preliminary data.</text>
</comment>
<dbReference type="Proteomes" id="UP001642484">
    <property type="component" value="Unassembled WGS sequence"/>
</dbReference>
<dbReference type="PANTHER" id="PTHR11132">
    <property type="entry name" value="SOLUTE CARRIER FAMILY 35"/>
    <property type="match status" value="1"/>
</dbReference>
<name>A0ABP0H828_9DINO</name>
<evidence type="ECO:0000313" key="2">
    <source>
        <dbReference type="Proteomes" id="UP001642484"/>
    </source>
</evidence>
<dbReference type="EMBL" id="CAXAMN010000103">
    <property type="protein sequence ID" value="CAK8986384.1"/>
    <property type="molecule type" value="Genomic_DNA"/>
</dbReference>
<protein>
    <submittedName>
        <fullName evidence="1">Uncharacterized protein</fullName>
    </submittedName>
</protein>
<dbReference type="Pfam" id="PF03151">
    <property type="entry name" value="TPT"/>
    <property type="match status" value="1"/>
</dbReference>
<reference evidence="1 2" key="1">
    <citation type="submission" date="2024-02" db="EMBL/GenBank/DDBJ databases">
        <authorList>
            <person name="Chen Y."/>
            <person name="Shah S."/>
            <person name="Dougan E. K."/>
            <person name="Thang M."/>
            <person name="Chan C."/>
        </authorList>
    </citation>
    <scope>NUCLEOTIDE SEQUENCE [LARGE SCALE GENOMIC DNA]</scope>
</reference>
<dbReference type="SUPFAM" id="SSF103481">
    <property type="entry name" value="Multidrug resistance efflux transporter EmrE"/>
    <property type="match status" value="2"/>
</dbReference>
<accession>A0ABP0H828</accession>